<evidence type="ECO:0000313" key="1">
    <source>
        <dbReference type="EMBL" id="KAF2308362.1"/>
    </source>
</evidence>
<dbReference type="Proteomes" id="UP000467840">
    <property type="component" value="Chromosome 17"/>
</dbReference>
<accession>A0A6A6M3Y6</accession>
<protein>
    <recommendedName>
        <fullName evidence="3">F-box associated domain-containing protein</fullName>
    </recommendedName>
</protein>
<evidence type="ECO:0000313" key="2">
    <source>
        <dbReference type="Proteomes" id="UP000467840"/>
    </source>
</evidence>
<comment type="caution">
    <text evidence="1">The sequence shown here is derived from an EMBL/GenBank/DDBJ whole genome shotgun (WGS) entry which is preliminary data.</text>
</comment>
<evidence type="ECO:0008006" key="3">
    <source>
        <dbReference type="Google" id="ProtNLM"/>
    </source>
</evidence>
<dbReference type="AlphaFoldDB" id="A0A6A6M3Y6"/>
<gene>
    <name evidence="1" type="ORF">GH714_000305</name>
</gene>
<proteinExistence type="predicted"/>
<keyword evidence="2" id="KW-1185">Reference proteome</keyword>
<organism evidence="1 2">
    <name type="scientific">Hevea brasiliensis</name>
    <name type="common">Para rubber tree</name>
    <name type="synonym">Siphonia brasiliensis</name>
    <dbReference type="NCBI Taxonomy" id="3981"/>
    <lineage>
        <taxon>Eukaryota</taxon>
        <taxon>Viridiplantae</taxon>
        <taxon>Streptophyta</taxon>
        <taxon>Embryophyta</taxon>
        <taxon>Tracheophyta</taxon>
        <taxon>Spermatophyta</taxon>
        <taxon>Magnoliopsida</taxon>
        <taxon>eudicotyledons</taxon>
        <taxon>Gunneridae</taxon>
        <taxon>Pentapetalae</taxon>
        <taxon>rosids</taxon>
        <taxon>fabids</taxon>
        <taxon>Malpighiales</taxon>
        <taxon>Euphorbiaceae</taxon>
        <taxon>Crotonoideae</taxon>
        <taxon>Micrandreae</taxon>
        <taxon>Hevea</taxon>
    </lineage>
</organism>
<dbReference type="EMBL" id="JAAGAX010000007">
    <property type="protein sequence ID" value="KAF2308362.1"/>
    <property type="molecule type" value="Genomic_DNA"/>
</dbReference>
<sequence>MLFLNRRSIQSFIKTTTTHCLIVEDITPDDSIIYAVDLILYIIVELDRPYKPHVNSVQHCYVNGNWIYRASKDDADVMRMIQNYKQKLSRVRVYSLKANSSRRIEHFTYYSGNDREIGILVDASLHWVVSCSLEFNEDDLILAFNLGDDRFSVVPFPFLNKFVHIQLGVPGRMN</sequence>
<reference evidence="1 2" key="1">
    <citation type="journal article" date="2020" name="Mol. Plant">
        <title>The Chromosome-Based Rubber Tree Genome Provides New Insights into Spurge Genome Evolution and Rubber Biosynthesis.</title>
        <authorList>
            <person name="Liu J."/>
            <person name="Shi C."/>
            <person name="Shi C.C."/>
            <person name="Li W."/>
            <person name="Zhang Q.J."/>
            <person name="Zhang Y."/>
            <person name="Li K."/>
            <person name="Lu H.F."/>
            <person name="Shi C."/>
            <person name="Zhu S.T."/>
            <person name="Xiao Z.Y."/>
            <person name="Nan H."/>
            <person name="Yue Y."/>
            <person name="Zhu X.G."/>
            <person name="Wu Y."/>
            <person name="Hong X.N."/>
            <person name="Fan G.Y."/>
            <person name="Tong Y."/>
            <person name="Zhang D."/>
            <person name="Mao C.L."/>
            <person name="Liu Y.L."/>
            <person name="Hao S.J."/>
            <person name="Liu W.Q."/>
            <person name="Lv M.Q."/>
            <person name="Zhang H.B."/>
            <person name="Liu Y."/>
            <person name="Hu-Tang G.R."/>
            <person name="Wang J.P."/>
            <person name="Wang J.H."/>
            <person name="Sun Y.H."/>
            <person name="Ni S.B."/>
            <person name="Chen W.B."/>
            <person name="Zhang X.C."/>
            <person name="Jiao Y.N."/>
            <person name="Eichler E.E."/>
            <person name="Li G.H."/>
            <person name="Liu X."/>
            <person name="Gao L.Z."/>
        </authorList>
    </citation>
    <scope>NUCLEOTIDE SEQUENCE [LARGE SCALE GENOMIC DNA]</scope>
    <source>
        <strain evidence="2">cv. GT1</strain>
        <tissue evidence="1">Leaf</tissue>
    </source>
</reference>
<name>A0A6A6M3Y6_HEVBR</name>